<dbReference type="Proteomes" id="UP000054217">
    <property type="component" value="Unassembled WGS sequence"/>
</dbReference>
<keyword evidence="2" id="KW-1185">Reference proteome</keyword>
<proteinExistence type="predicted"/>
<evidence type="ECO:0000313" key="2">
    <source>
        <dbReference type="Proteomes" id="UP000054217"/>
    </source>
</evidence>
<reference evidence="2" key="2">
    <citation type="submission" date="2015-01" db="EMBL/GenBank/DDBJ databases">
        <title>Evolutionary Origins and Diversification of the Mycorrhizal Mutualists.</title>
        <authorList>
            <consortium name="DOE Joint Genome Institute"/>
            <consortium name="Mycorrhizal Genomics Consortium"/>
            <person name="Kohler A."/>
            <person name="Kuo A."/>
            <person name="Nagy L.G."/>
            <person name="Floudas D."/>
            <person name="Copeland A."/>
            <person name="Barry K.W."/>
            <person name="Cichocki N."/>
            <person name="Veneault-Fourrey C."/>
            <person name="LaButti K."/>
            <person name="Lindquist E.A."/>
            <person name="Lipzen A."/>
            <person name="Lundell T."/>
            <person name="Morin E."/>
            <person name="Murat C."/>
            <person name="Riley R."/>
            <person name="Ohm R."/>
            <person name="Sun H."/>
            <person name="Tunlid A."/>
            <person name="Henrissat B."/>
            <person name="Grigoriev I.V."/>
            <person name="Hibbett D.S."/>
            <person name="Martin F."/>
        </authorList>
    </citation>
    <scope>NUCLEOTIDE SEQUENCE [LARGE SCALE GENOMIC DNA]</scope>
    <source>
        <strain evidence="2">Marx 270</strain>
    </source>
</reference>
<evidence type="ECO:0000313" key="1">
    <source>
        <dbReference type="EMBL" id="KIO10450.1"/>
    </source>
</evidence>
<dbReference type="AlphaFoldDB" id="A0A0C3PA39"/>
<dbReference type="HOGENOM" id="CLU_2997458_0_0_1"/>
<accession>A0A0C3PA39</accession>
<protein>
    <submittedName>
        <fullName evidence="1">Uncharacterized protein</fullName>
    </submittedName>
</protein>
<dbReference type="EMBL" id="KN831952">
    <property type="protein sequence ID" value="KIO10450.1"/>
    <property type="molecule type" value="Genomic_DNA"/>
</dbReference>
<sequence>MNTDADVAANQQASSDKRVCLTSGWSLVVLLRRLWKESLFLHPVAAALDIAEMVIVI</sequence>
<dbReference type="InParanoid" id="A0A0C3PA39"/>
<organism evidence="1 2">
    <name type="scientific">Pisolithus tinctorius Marx 270</name>
    <dbReference type="NCBI Taxonomy" id="870435"/>
    <lineage>
        <taxon>Eukaryota</taxon>
        <taxon>Fungi</taxon>
        <taxon>Dikarya</taxon>
        <taxon>Basidiomycota</taxon>
        <taxon>Agaricomycotina</taxon>
        <taxon>Agaricomycetes</taxon>
        <taxon>Agaricomycetidae</taxon>
        <taxon>Boletales</taxon>
        <taxon>Sclerodermatineae</taxon>
        <taxon>Pisolithaceae</taxon>
        <taxon>Pisolithus</taxon>
    </lineage>
</organism>
<gene>
    <name evidence="1" type="ORF">M404DRAFT_995642</name>
</gene>
<name>A0A0C3PA39_PISTI</name>
<reference evidence="1 2" key="1">
    <citation type="submission" date="2014-04" db="EMBL/GenBank/DDBJ databases">
        <authorList>
            <consortium name="DOE Joint Genome Institute"/>
            <person name="Kuo A."/>
            <person name="Kohler A."/>
            <person name="Costa M.D."/>
            <person name="Nagy L.G."/>
            <person name="Floudas D."/>
            <person name="Copeland A."/>
            <person name="Barry K.W."/>
            <person name="Cichocki N."/>
            <person name="Veneault-Fourrey C."/>
            <person name="LaButti K."/>
            <person name="Lindquist E.A."/>
            <person name="Lipzen A."/>
            <person name="Lundell T."/>
            <person name="Morin E."/>
            <person name="Murat C."/>
            <person name="Sun H."/>
            <person name="Tunlid A."/>
            <person name="Henrissat B."/>
            <person name="Grigoriev I.V."/>
            <person name="Hibbett D.S."/>
            <person name="Martin F."/>
            <person name="Nordberg H.P."/>
            <person name="Cantor M.N."/>
            <person name="Hua S.X."/>
        </authorList>
    </citation>
    <scope>NUCLEOTIDE SEQUENCE [LARGE SCALE GENOMIC DNA]</scope>
    <source>
        <strain evidence="1 2">Marx 270</strain>
    </source>
</reference>